<name>A0A497F9G9_9CREN</name>
<evidence type="ECO:0000313" key="2">
    <source>
        <dbReference type="EMBL" id="RLE51189.1"/>
    </source>
</evidence>
<dbReference type="CDD" id="cd00885">
    <property type="entry name" value="cinA"/>
    <property type="match status" value="1"/>
</dbReference>
<dbReference type="PANTHER" id="PTHR13939">
    <property type="entry name" value="NICOTINAMIDE-NUCLEOTIDE AMIDOHYDROLASE PNCC"/>
    <property type="match status" value="1"/>
</dbReference>
<evidence type="ECO:0000313" key="5">
    <source>
        <dbReference type="Proteomes" id="UP000269499"/>
    </source>
</evidence>
<dbReference type="SMART" id="SM00852">
    <property type="entry name" value="MoCF_biosynth"/>
    <property type="match status" value="1"/>
</dbReference>
<dbReference type="InterPro" id="IPR036425">
    <property type="entry name" value="MoaB/Mog-like_dom_sf"/>
</dbReference>
<dbReference type="InterPro" id="IPR050101">
    <property type="entry name" value="CinA"/>
</dbReference>
<proteinExistence type="predicted"/>
<dbReference type="Gene3D" id="3.40.980.10">
    <property type="entry name" value="MoaB/Mog-like domain"/>
    <property type="match status" value="1"/>
</dbReference>
<sequence>MTQSLKIVEIINIGEELLIGRIVNTNASWLAKKITALGGRVRRITIVGDDLNEIASAIIEAVNRKPDIIITTGGLGPTFDDKTMEALAKAIGKPLKITSESLAALKKACKRRGVPLDEKRMKMAYIPEGGEVLPNPVGLAPGVMVNYEGVTIVALPGVPDEMKSMFERSLASRFLGRGFVEAELLVEDIYEADLSPILDKIIKLFPKVYVKSHPQMRCGKPVITLHLYGRDVTSLELDKVCEEVMNMISSLGGKISRVK</sequence>
<evidence type="ECO:0000313" key="3">
    <source>
        <dbReference type="EMBL" id="RLE55977.1"/>
    </source>
</evidence>
<dbReference type="PANTHER" id="PTHR13939:SF0">
    <property type="entry name" value="NMN AMIDOHYDROLASE-LIKE PROTEIN YFAY"/>
    <property type="match status" value="1"/>
</dbReference>
<dbReference type="EMBL" id="QMRA01000001">
    <property type="protein sequence ID" value="RLE55977.1"/>
    <property type="molecule type" value="Genomic_DNA"/>
</dbReference>
<organism evidence="3 5">
    <name type="scientific">Thermoproteota archaeon</name>
    <dbReference type="NCBI Taxonomy" id="2056631"/>
    <lineage>
        <taxon>Archaea</taxon>
        <taxon>Thermoproteota</taxon>
    </lineage>
</organism>
<reference evidence="4 5" key="1">
    <citation type="submission" date="2018-06" db="EMBL/GenBank/DDBJ databases">
        <title>Extensive metabolic versatility and redundancy in microbially diverse, dynamic hydrothermal sediments.</title>
        <authorList>
            <person name="Dombrowski N."/>
            <person name="Teske A."/>
            <person name="Baker B.J."/>
        </authorList>
    </citation>
    <scope>NUCLEOTIDE SEQUENCE [LARGE SCALE GENOMIC DNA]</scope>
    <source>
        <strain evidence="3">B20_G2</strain>
        <strain evidence="2">B29_G17</strain>
    </source>
</reference>
<dbReference type="Proteomes" id="UP000269499">
    <property type="component" value="Unassembled WGS sequence"/>
</dbReference>
<gene>
    <name evidence="2" type="ORF">DRJ20_02475</name>
    <name evidence="3" type="ORF">DRJ26_00100</name>
</gene>
<evidence type="ECO:0000259" key="1">
    <source>
        <dbReference type="SMART" id="SM00852"/>
    </source>
</evidence>
<dbReference type="Proteomes" id="UP000268446">
    <property type="component" value="Unassembled WGS sequence"/>
</dbReference>
<dbReference type="InterPro" id="IPR001453">
    <property type="entry name" value="MoaB/Mog_dom"/>
</dbReference>
<dbReference type="AlphaFoldDB" id="A0A497F9G9"/>
<dbReference type="EMBL" id="QMQZ01000071">
    <property type="protein sequence ID" value="RLE51189.1"/>
    <property type="molecule type" value="Genomic_DNA"/>
</dbReference>
<feature type="domain" description="MoaB/Mog" evidence="1">
    <location>
        <begin position="9"/>
        <end position="177"/>
    </location>
</feature>
<evidence type="ECO:0000313" key="4">
    <source>
        <dbReference type="Proteomes" id="UP000268446"/>
    </source>
</evidence>
<dbReference type="Pfam" id="PF00994">
    <property type="entry name" value="MoCF_biosynth"/>
    <property type="match status" value="1"/>
</dbReference>
<dbReference type="NCBIfam" id="TIGR00177">
    <property type="entry name" value="molyb_syn"/>
    <property type="match status" value="1"/>
</dbReference>
<comment type="caution">
    <text evidence="3">The sequence shown here is derived from an EMBL/GenBank/DDBJ whole genome shotgun (WGS) entry which is preliminary data.</text>
</comment>
<dbReference type="SUPFAM" id="SSF53218">
    <property type="entry name" value="Molybdenum cofactor biosynthesis proteins"/>
    <property type="match status" value="1"/>
</dbReference>
<accession>A0A497F9G9</accession>
<protein>
    <submittedName>
        <fullName evidence="3">Competence damage-inducible protein A</fullName>
    </submittedName>
</protein>